<dbReference type="Pfam" id="PF00069">
    <property type="entry name" value="Pkinase"/>
    <property type="match status" value="1"/>
</dbReference>
<dbReference type="Pfam" id="PF00619">
    <property type="entry name" value="CARD"/>
    <property type="match status" value="1"/>
</dbReference>
<dbReference type="PROSITE" id="PS00108">
    <property type="entry name" value="PROTEIN_KINASE_ST"/>
    <property type="match status" value="1"/>
</dbReference>
<dbReference type="Proteomes" id="UP000186698">
    <property type="component" value="Chromosome 8L"/>
</dbReference>
<dbReference type="InterPro" id="IPR000719">
    <property type="entry name" value="Prot_kinase_dom"/>
</dbReference>
<dbReference type="GO" id="GO:0042981">
    <property type="term" value="P:regulation of apoptotic process"/>
    <property type="evidence" value="ECO:0007669"/>
    <property type="project" value="InterPro"/>
</dbReference>
<dbReference type="PROSITE" id="PS50209">
    <property type="entry name" value="CARD"/>
    <property type="match status" value="1"/>
</dbReference>
<dbReference type="InterPro" id="IPR051681">
    <property type="entry name" value="Ser/Thr_Kinases-Pseudokinases"/>
</dbReference>
<keyword evidence="6" id="KW-0808">Transferase</keyword>
<dbReference type="GO" id="GO:0005737">
    <property type="term" value="C:cytoplasm"/>
    <property type="evidence" value="ECO:0000318"/>
    <property type="project" value="GO_Central"/>
</dbReference>
<dbReference type="SUPFAM" id="SSF56112">
    <property type="entry name" value="Protein kinase-like (PK-like)"/>
    <property type="match status" value="1"/>
</dbReference>
<dbReference type="PANTHER" id="PTHR44329:SF301">
    <property type="entry name" value="RECEPTOR-INTERACTING SERINE_THREONINE-PROTEIN KINASE 2"/>
    <property type="match status" value="1"/>
</dbReference>
<dbReference type="PROSITE" id="PS00107">
    <property type="entry name" value="PROTEIN_KINASE_ATP"/>
    <property type="match status" value="1"/>
</dbReference>
<organism evidence="5 6">
    <name type="scientific">Xenopus laevis</name>
    <name type="common">African clawed frog</name>
    <dbReference type="NCBI Taxonomy" id="8355"/>
    <lineage>
        <taxon>Eukaryota</taxon>
        <taxon>Metazoa</taxon>
        <taxon>Chordata</taxon>
        <taxon>Craniata</taxon>
        <taxon>Vertebrata</taxon>
        <taxon>Euteleostomi</taxon>
        <taxon>Amphibia</taxon>
        <taxon>Batrachia</taxon>
        <taxon>Anura</taxon>
        <taxon>Pipoidea</taxon>
        <taxon>Pipidae</taxon>
        <taxon>Xenopodinae</taxon>
        <taxon>Xenopus</taxon>
        <taxon>Xenopus</taxon>
    </lineage>
</organism>
<name>A0A1L8FBN6_XENLA</name>
<dbReference type="InterPro" id="IPR011029">
    <property type="entry name" value="DEATH-like_dom_sf"/>
</dbReference>
<dbReference type="PANTHER" id="PTHR44329">
    <property type="entry name" value="SERINE/THREONINE-PROTEIN KINASE TNNI3K-RELATED"/>
    <property type="match status" value="1"/>
</dbReference>
<keyword evidence="6" id="KW-0675">Receptor</keyword>
<keyword evidence="2 3" id="KW-0067">ATP-binding</keyword>
<keyword evidence="1 3" id="KW-0547">Nucleotide-binding</keyword>
<reference evidence="6" key="1">
    <citation type="submission" date="2025-08" db="UniProtKB">
        <authorList>
            <consortium name="RefSeq"/>
        </authorList>
    </citation>
    <scope>IDENTIFICATION</scope>
    <source>
        <strain evidence="6">J_2021</strain>
        <tissue evidence="6">Erythrocytes</tissue>
    </source>
</reference>
<dbReference type="InterPro" id="IPR017441">
    <property type="entry name" value="Protein_kinase_ATP_BS"/>
</dbReference>
<dbReference type="Bgee" id="108699326">
    <property type="expression patterns" value="Expressed in zone of skin and 18 other cell types or tissues"/>
</dbReference>
<evidence type="ECO:0000313" key="6">
    <source>
        <dbReference type="RefSeq" id="XP_018086820.1"/>
    </source>
</evidence>
<dbReference type="OMA" id="ATHIEFE"/>
<dbReference type="KEGG" id="xla:108699326"/>
<dbReference type="SMART" id="SM00220">
    <property type="entry name" value="S_TKc"/>
    <property type="match status" value="1"/>
</dbReference>
<dbReference type="AlphaFoldDB" id="A0A1L8FBN6"/>
<keyword evidence="5" id="KW-1185">Reference proteome</keyword>
<dbReference type="RefSeq" id="XP_018086820.1">
    <property type="nucleotide sequence ID" value="XM_018231331.2"/>
</dbReference>
<evidence type="ECO:0000313" key="5">
    <source>
        <dbReference type="Proteomes" id="UP000186698"/>
    </source>
</evidence>
<evidence type="ECO:0000256" key="3">
    <source>
        <dbReference type="PROSITE-ProRule" id="PRU10141"/>
    </source>
</evidence>
<feature type="binding site" evidence="3">
    <location>
        <position position="38"/>
    </location>
    <ligand>
        <name>ATP</name>
        <dbReference type="ChEBI" id="CHEBI:30616"/>
    </ligand>
</feature>
<keyword evidence="6" id="KW-0418">Kinase</keyword>
<evidence type="ECO:0000256" key="4">
    <source>
        <dbReference type="RuleBase" id="RU000304"/>
    </source>
</evidence>
<dbReference type="GO" id="GO:0005524">
    <property type="term" value="F:ATP binding"/>
    <property type="evidence" value="ECO:0007669"/>
    <property type="project" value="UniProtKB-UniRule"/>
</dbReference>
<dbReference type="PaxDb" id="8355-A0A1L8FBN6"/>
<dbReference type="InterPro" id="IPR001315">
    <property type="entry name" value="CARD"/>
</dbReference>
<keyword evidence="4" id="KW-0723">Serine/threonine-protein kinase</keyword>
<dbReference type="PROSITE" id="PS50011">
    <property type="entry name" value="PROTEIN_KINASE_DOM"/>
    <property type="match status" value="1"/>
</dbReference>
<comment type="similarity">
    <text evidence="4">Belongs to the protein kinase superfamily.</text>
</comment>
<dbReference type="GO" id="GO:0004706">
    <property type="term" value="F:JUN kinase kinase kinase activity"/>
    <property type="evidence" value="ECO:0000318"/>
    <property type="project" value="GO_Central"/>
</dbReference>
<protein>
    <submittedName>
        <fullName evidence="6">Receptor-interacting serine/threonine-protein kinase 2 isoform X1</fullName>
    </submittedName>
</protein>
<gene>
    <name evidence="6" type="primary">LOC108699326</name>
</gene>
<dbReference type="SUPFAM" id="SSF47986">
    <property type="entry name" value="DEATH domain"/>
    <property type="match status" value="1"/>
</dbReference>
<sequence>MQRLPPGDLDNMVVVGEGGFGLVYRAWSRTLGMEIALKKCVQQRHDGSKLEDLMKERDLMHKANFTYVLRLLAVYENSNGECREYGLVMEYMPHGSLHTLFNKIPDVPWALRFRILHQVALGMNYLHHVLVPPIVHQDLKPRNVLLNKVLDVQLTDFGLSKTLTSASTYSTGGTLAYMPPEALEDVNYKPSKAFDVYSFGILTWSVLSGQEPYSDVNSILIMKLIPRGHRPPVSEVEKWAAEKMVPQASNLMKKCWDGQAEKRPSFSDCIQVTQSMLKEYAGQIDLAVEDALSRLKDLNTQEKQGPSFVGLSAANVTTGTSGGFRHCLRMLNDTIDGPPPIVSSASPDVSNNVERTAGQVNSIRKIQFNAPKNAKEFIKKNFSTIVTARPYVGAILPALFSERIFNQEELSVIESSGTAENQTRNILVDVMNKGQRSSVRFLELLAEHHPSLVESLVPL</sequence>
<accession>A0A1L8FBN6</accession>
<proteinExistence type="inferred from homology"/>
<dbReference type="Gene3D" id="1.10.533.10">
    <property type="entry name" value="Death Domain, Fas"/>
    <property type="match status" value="1"/>
</dbReference>
<evidence type="ECO:0000256" key="1">
    <source>
        <dbReference type="ARBA" id="ARBA00022741"/>
    </source>
</evidence>
<dbReference type="CDD" id="cd01671">
    <property type="entry name" value="CARD"/>
    <property type="match status" value="1"/>
</dbReference>
<dbReference type="OrthoDB" id="4062651at2759"/>
<dbReference type="Gene3D" id="1.10.510.10">
    <property type="entry name" value="Transferase(Phosphotransferase) domain 1"/>
    <property type="match status" value="1"/>
</dbReference>
<dbReference type="STRING" id="8355.A0A1L8FBN6"/>
<evidence type="ECO:0000256" key="2">
    <source>
        <dbReference type="ARBA" id="ARBA00022840"/>
    </source>
</evidence>
<dbReference type="InterPro" id="IPR008271">
    <property type="entry name" value="Ser/Thr_kinase_AS"/>
</dbReference>
<dbReference type="GO" id="GO:0007165">
    <property type="term" value="P:signal transduction"/>
    <property type="evidence" value="ECO:0000318"/>
    <property type="project" value="GO_Central"/>
</dbReference>
<dbReference type="GeneID" id="108699326"/>
<dbReference type="InterPro" id="IPR011009">
    <property type="entry name" value="Kinase-like_dom_sf"/>
</dbReference>